<evidence type="ECO:0000313" key="3">
    <source>
        <dbReference type="Proteomes" id="UP001293718"/>
    </source>
</evidence>
<dbReference type="SUPFAM" id="SSF53756">
    <property type="entry name" value="UDP-Glycosyltransferase/glycogen phosphorylase"/>
    <property type="match status" value="1"/>
</dbReference>
<proteinExistence type="predicted"/>
<organism evidence="2 3">
    <name type="scientific">Azohydromonas lata</name>
    <dbReference type="NCBI Taxonomy" id="45677"/>
    <lineage>
        <taxon>Bacteria</taxon>
        <taxon>Pseudomonadati</taxon>
        <taxon>Pseudomonadota</taxon>
        <taxon>Betaproteobacteria</taxon>
        <taxon>Burkholderiales</taxon>
        <taxon>Sphaerotilaceae</taxon>
        <taxon>Azohydromonas</taxon>
    </lineage>
</organism>
<dbReference type="Proteomes" id="UP001293718">
    <property type="component" value="Unassembled WGS sequence"/>
</dbReference>
<dbReference type="Pfam" id="PF13692">
    <property type="entry name" value="Glyco_trans_1_4"/>
    <property type="match status" value="1"/>
</dbReference>
<reference evidence="2 3" key="1">
    <citation type="submission" date="2023-11" db="EMBL/GenBank/DDBJ databases">
        <title>Draft genome of Azohydromonas lata strain H1 (DSM1123), a polyhydroxyalkanoate producer.</title>
        <authorList>
            <person name="Traversa D."/>
            <person name="D'Addabbo P."/>
            <person name="Pazzani C."/>
            <person name="Manzari C."/>
            <person name="Chiara M."/>
            <person name="Scrascia M."/>
        </authorList>
    </citation>
    <scope>NUCLEOTIDE SEQUENCE [LARGE SCALE GENOMIC DNA]</scope>
    <source>
        <strain evidence="2 3">H1</strain>
    </source>
</reference>
<gene>
    <name evidence="2" type="ORF">SM757_03240</name>
</gene>
<name>A0ABU5I904_9BURK</name>
<accession>A0ABU5I904</accession>
<dbReference type="Gene3D" id="3.40.50.2000">
    <property type="entry name" value="Glycogen Phosphorylase B"/>
    <property type="match status" value="2"/>
</dbReference>
<dbReference type="RefSeq" id="WP_322464336.1">
    <property type="nucleotide sequence ID" value="NZ_JAXOJX010000002.1"/>
</dbReference>
<dbReference type="CDD" id="cd03794">
    <property type="entry name" value="GT4_WbuB-like"/>
    <property type="match status" value="1"/>
</dbReference>
<protein>
    <submittedName>
        <fullName evidence="2">Glycosyltransferase family 4 protein</fullName>
    </submittedName>
</protein>
<dbReference type="PANTHER" id="PTHR45947">
    <property type="entry name" value="SULFOQUINOVOSYL TRANSFERASE SQD2"/>
    <property type="match status" value="1"/>
</dbReference>
<evidence type="ECO:0000313" key="2">
    <source>
        <dbReference type="EMBL" id="MDZ5455581.1"/>
    </source>
</evidence>
<sequence>MLKLLYITEDTFPPYRVDVVELFARQLVSRGYTIDWVMDVNKPQPGLGSETQWLGSRVFLARNEAGSGFLGRLSRNFKGLLNDLRILRLARGGQYHVIQVRDKFFAGLVAALAAKLTGARFVFWMSYPLAESKLQLAQNPRARYRWLLKLKARLMMASLYHGILPAADHVFVQSERMKQDVVARGVDPQRVSPVPMGIRADKVGEPADAKPPSTEAPLLLHLGIILRIRSPEFLLRVLQRVRQRYPRATLAFVGEGQAPADRQALEDEIDRLGLREAVTVTGFLPMEQAWEWVQRADVCISPFAPIPVLQSTSPTKLIEYLAMAKCVVANEHPEQSLVLEQSGAGRVVAWDEDAFAAEICRLLDEPQQAQAMASRGPKWVREHRTYDVIAQQVDAAYRRLVAQGAAG</sequence>
<dbReference type="InterPro" id="IPR050194">
    <property type="entry name" value="Glycosyltransferase_grp1"/>
</dbReference>
<dbReference type="EMBL" id="JAXOJX010000002">
    <property type="protein sequence ID" value="MDZ5455581.1"/>
    <property type="molecule type" value="Genomic_DNA"/>
</dbReference>
<dbReference type="PANTHER" id="PTHR45947:SF3">
    <property type="entry name" value="SULFOQUINOVOSYL TRANSFERASE SQD2"/>
    <property type="match status" value="1"/>
</dbReference>
<keyword evidence="3" id="KW-1185">Reference proteome</keyword>
<feature type="domain" description="Glycosyltransferase subfamily 4-like N-terminal" evidence="1">
    <location>
        <begin position="20"/>
        <end position="197"/>
    </location>
</feature>
<comment type="caution">
    <text evidence="2">The sequence shown here is derived from an EMBL/GenBank/DDBJ whole genome shotgun (WGS) entry which is preliminary data.</text>
</comment>
<dbReference type="InterPro" id="IPR028098">
    <property type="entry name" value="Glyco_trans_4-like_N"/>
</dbReference>
<dbReference type="Pfam" id="PF13579">
    <property type="entry name" value="Glyco_trans_4_4"/>
    <property type="match status" value="1"/>
</dbReference>
<evidence type="ECO:0000259" key="1">
    <source>
        <dbReference type="Pfam" id="PF13579"/>
    </source>
</evidence>